<proteinExistence type="predicted"/>
<evidence type="ECO:0000313" key="1">
    <source>
        <dbReference type="EMBL" id="KAF9651091.1"/>
    </source>
</evidence>
<organism evidence="1 2">
    <name type="scientific">Thelephora ganbajun</name>
    <name type="common">Ganba fungus</name>
    <dbReference type="NCBI Taxonomy" id="370292"/>
    <lineage>
        <taxon>Eukaryota</taxon>
        <taxon>Fungi</taxon>
        <taxon>Dikarya</taxon>
        <taxon>Basidiomycota</taxon>
        <taxon>Agaricomycotina</taxon>
        <taxon>Agaricomycetes</taxon>
        <taxon>Thelephorales</taxon>
        <taxon>Thelephoraceae</taxon>
        <taxon>Thelephora</taxon>
    </lineage>
</organism>
<evidence type="ECO:0000313" key="2">
    <source>
        <dbReference type="Proteomes" id="UP000886501"/>
    </source>
</evidence>
<name>A0ACB6ZPN2_THEGA</name>
<comment type="caution">
    <text evidence="1">The sequence shown here is derived from an EMBL/GenBank/DDBJ whole genome shotgun (WGS) entry which is preliminary data.</text>
</comment>
<sequence length="299" mass="33624">MYTDLRTLPPYNTSFALQLKSLYSDISRQKHSNPASYRSTVHWWHEVSQIVALQQTGIVESSDIVEGDVQGSKRIKGDYVLCDLVEPAARGVLAHQQAKETGAFADKLYTVESFKRGFSGVALLDVVLSDLDIEILLKYRECDMKVVADGKFVDEDTESLAINVVDSGLLELKTAIQNLNTEIEPTQNRIKEQTQRASSRLKKNRKEIALGHLRARKQLEDILVKCSKGLENLSPTLRTVEHAVGDVEVLGYCSQIMKLYQSSTVTLRTILSHPPLQRDKIDETTEALHKATEMRRVLT</sequence>
<reference evidence="1" key="1">
    <citation type="submission" date="2019-10" db="EMBL/GenBank/DDBJ databases">
        <authorList>
            <consortium name="DOE Joint Genome Institute"/>
            <person name="Kuo A."/>
            <person name="Miyauchi S."/>
            <person name="Kiss E."/>
            <person name="Drula E."/>
            <person name="Kohler A."/>
            <person name="Sanchez-Garcia M."/>
            <person name="Andreopoulos B."/>
            <person name="Barry K.W."/>
            <person name="Bonito G."/>
            <person name="Buee M."/>
            <person name="Carver A."/>
            <person name="Chen C."/>
            <person name="Cichocki N."/>
            <person name="Clum A."/>
            <person name="Culley D."/>
            <person name="Crous P.W."/>
            <person name="Fauchery L."/>
            <person name="Girlanda M."/>
            <person name="Hayes R."/>
            <person name="Keri Z."/>
            <person name="Labutti K."/>
            <person name="Lipzen A."/>
            <person name="Lombard V."/>
            <person name="Magnuson J."/>
            <person name="Maillard F."/>
            <person name="Morin E."/>
            <person name="Murat C."/>
            <person name="Nolan M."/>
            <person name="Ohm R."/>
            <person name="Pangilinan J."/>
            <person name="Pereira M."/>
            <person name="Perotto S."/>
            <person name="Peter M."/>
            <person name="Riley R."/>
            <person name="Sitrit Y."/>
            <person name="Stielow B."/>
            <person name="Szollosi G."/>
            <person name="Zifcakova L."/>
            <person name="Stursova M."/>
            <person name="Spatafora J.W."/>
            <person name="Tedersoo L."/>
            <person name="Vaario L.-M."/>
            <person name="Yamada A."/>
            <person name="Yan M."/>
            <person name="Wang P."/>
            <person name="Xu J."/>
            <person name="Bruns T."/>
            <person name="Baldrian P."/>
            <person name="Vilgalys R."/>
            <person name="Henrissat B."/>
            <person name="Grigoriev I.V."/>
            <person name="Hibbett D."/>
            <person name="Nagy L.G."/>
            <person name="Martin F.M."/>
        </authorList>
    </citation>
    <scope>NUCLEOTIDE SEQUENCE</scope>
    <source>
        <strain evidence="1">P2</strain>
    </source>
</reference>
<keyword evidence="2" id="KW-1185">Reference proteome</keyword>
<reference evidence="1" key="2">
    <citation type="journal article" date="2020" name="Nat. Commun.">
        <title>Large-scale genome sequencing of mycorrhizal fungi provides insights into the early evolution of symbiotic traits.</title>
        <authorList>
            <person name="Miyauchi S."/>
            <person name="Kiss E."/>
            <person name="Kuo A."/>
            <person name="Drula E."/>
            <person name="Kohler A."/>
            <person name="Sanchez-Garcia M."/>
            <person name="Morin E."/>
            <person name="Andreopoulos B."/>
            <person name="Barry K.W."/>
            <person name="Bonito G."/>
            <person name="Buee M."/>
            <person name="Carver A."/>
            <person name="Chen C."/>
            <person name="Cichocki N."/>
            <person name="Clum A."/>
            <person name="Culley D."/>
            <person name="Crous P.W."/>
            <person name="Fauchery L."/>
            <person name="Girlanda M."/>
            <person name="Hayes R.D."/>
            <person name="Keri Z."/>
            <person name="LaButti K."/>
            <person name="Lipzen A."/>
            <person name="Lombard V."/>
            <person name="Magnuson J."/>
            <person name="Maillard F."/>
            <person name="Murat C."/>
            <person name="Nolan M."/>
            <person name="Ohm R.A."/>
            <person name="Pangilinan J."/>
            <person name="Pereira M.F."/>
            <person name="Perotto S."/>
            <person name="Peter M."/>
            <person name="Pfister S."/>
            <person name="Riley R."/>
            <person name="Sitrit Y."/>
            <person name="Stielow J.B."/>
            <person name="Szollosi G."/>
            <person name="Zifcakova L."/>
            <person name="Stursova M."/>
            <person name="Spatafora J.W."/>
            <person name="Tedersoo L."/>
            <person name="Vaario L.M."/>
            <person name="Yamada A."/>
            <person name="Yan M."/>
            <person name="Wang P."/>
            <person name="Xu J."/>
            <person name="Bruns T."/>
            <person name="Baldrian P."/>
            <person name="Vilgalys R."/>
            <person name="Dunand C."/>
            <person name="Henrissat B."/>
            <person name="Grigoriev I.V."/>
            <person name="Hibbett D."/>
            <person name="Nagy L.G."/>
            <person name="Martin F.M."/>
        </authorList>
    </citation>
    <scope>NUCLEOTIDE SEQUENCE</scope>
    <source>
        <strain evidence="1">P2</strain>
    </source>
</reference>
<protein>
    <submittedName>
        <fullName evidence="1">Uncharacterized protein</fullName>
    </submittedName>
</protein>
<dbReference type="EMBL" id="MU117978">
    <property type="protein sequence ID" value="KAF9651091.1"/>
    <property type="molecule type" value="Genomic_DNA"/>
</dbReference>
<dbReference type="Proteomes" id="UP000886501">
    <property type="component" value="Unassembled WGS sequence"/>
</dbReference>
<gene>
    <name evidence="1" type="ORF">BDM02DRAFT_3127227</name>
</gene>
<accession>A0ACB6ZPN2</accession>